<dbReference type="Pfam" id="PF14559">
    <property type="entry name" value="TPR_19"/>
    <property type="match status" value="1"/>
</dbReference>
<dbReference type="Pfam" id="PF04577">
    <property type="entry name" value="Glyco_transf_61"/>
    <property type="match status" value="1"/>
</dbReference>
<feature type="domain" description="Glycosyltransferase 61 catalytic" evidence="4">
    <location>
        <begin position="531"/>
        <end position="703"/>
    </location>
</feature>
<dbReference type="Pfam" id="PF13414">
    <property type="entry name" value="TPR_11"/>
    <property type="match status" value="1"/>
</dbReference>
<evidence type="ECO:0000256" key="2">
    <source>
        <dbReference type="ARBA" id="ARBA00022803"/>
    </source>
</evidence>
<dbReference type="AlphaFoldDB" id="A0A941GP45"/>
<dbReference type="InterPro" id="IPR049625">
    <property type="entry name" value="Glyco_transf_61_cat"/>
</dbReference>
<evidence type="ECO:0000313" key="5">
    <source>
        <dbReference type="EMBL" id="MBR8827299.1"/>
    </source>
</evidence>
<feature type="repeat" description="TPR" evidence="3">
    <location>
        <begin position="110"/>
        <end position="143"/>
    </location>
</feature>
<organism evidence="5 6">
    <name type="scientific">Gomphosphaeria aponina SAG 52.96 = DSM 107014</name>
    <dbReference type="NCBI Taxonomy" id="1521640"/>
    <lineage>
        <taxon>Bacteria</taxon>
        <taxon>Bacillati</taxon>
        <taxon>Cyanobacteriota</taxon>
        <taxon>Cyanophyceae</taxon>
        <taxon>Oscillatoriophycideae</taxon>
        <taxon>Chroococcales</taxon>
        <taxon>Gomphosphaeriaceae</taxon>
        <taxon>Gomphosphaeria</taxon>
    </lineage>
</organism>
<evidence type="ECO:0000256" key="1">
    <source>
        <dbReference type="ARBA" id="ARBA00022737"/>
    </source>
</evidence>
<feature type="repeat" description="TPR" evidence="3">
    <location>
        <begin position="290"/>
        <end position="323"/>
    </location>
</feature>
<dbReference type="GO" id="GO:0016757">
    <property type="term" value="F:glycosyltransferase activity"/>
    <property type="evidence" value="ECO:0007669"/>
    <property type="project" value="InterPro"/>
</dbReference>
<proteinExistence type="predicted"/>
<dbReference type="InterPro" id="IPR011990">
    <property type="entry name" value="TPR-like_helical_dom_sf"/>
</dbReference>
<protein>
    <submittedName>
        <fullName evidence="5">DUF563 domain-containing protein</fullName>
    </submittedName>
</protein>
<dbReference type="Proteomes" id="UP000767446">
    <property type="component" value="Unassembled WGS sequence"/>
</dbReference>
<dbReference type="SMART" id="SM00028">
    <property type="entry name" value="TPR"/>
    <property type="match status" value="8"/>
</dbReference>
<evidence type="ECO:0000259" key="4">
    <source>
        <dbReference type="Pfam" id="PF04577"/>
    </source>
</evidence>
<accession>A0A941GP45</accession>
<dbReference type="PROSITE" id="PS50005">
    <property type="entry name" value="TPR"/>
    <property type="match status" value="6"/>
</dbReference>
<dbReference type="InterPro" id="IPR051685">
    <property type="entry name" value="Ycf3/AcsC/BcsC/TPR_MFPF"/>
</dbReference>
<dbReference type="PROSITE" id="PS50293">
    <property type="entry name" value="TPR_REGION"/>
    <property type="match status" value="3"/>
</dbReference>
<dbReference type="PANTHER" id="PTHR44943">
    <property type="entry name" value="CELLULOSE SYNTHASE OPERON PROTEIN C"/>
    <property type="match status" value="1"/>
</dbReference>
<dbReference type="Gene3D" id="1.25.40.10">
    <property type="entry name" value="Tetratricopeptide repeat domain"/>
    <property type="match status" value="4"/>
</dbReference>
<keyword evidence="1" id="KW-0677">Repeat</keyword>
<evidence type="ECO:0000256" key="3">
    <source>
        <dbReference type="PROSITE-ProRule" id="PRU00339"/>
    </source>
</evidence>
<dbReference type="PANTHER" id="PTHR44943:SF8">
    <property type="entry name" value="TPR REPEAT-CONTAINING PROTEIN MJ0263"/>
    <property type="match status" value="1"/>
</dbReference>
<name>A0A941GP45_9CHRO</name>
<comment type="caution">
    <text evidence="5">The sequence shown here is derived from an EMBL/GenBank/DDBJ whole genome shotgun (WGS) entry which is preliminary data.</text>
</comment>
<dbReference type="SUPFAM" id="SSF48452">
    <property type="entry name" value="TPR-like"/>
    <property type="match status" value="2"/>
</dbReference>
<keyword evidence="2 3" id="KW-0802">TPR repeat</keyword>
<feature type="repeat" description="TPR" evidence="3">
    <location>
        <begin position="76"/>
        <end position="109"/>
    </location>
</feature>
<reference evidence="5" key="1">
    <citation type="submission" date="2021-02" db="EMBL/GenBank/DDBJ databases">
        <title>Metagenome analyses of Stigonema ocellatum DSM 106950, Chlorogloea purpurea SAG 13.99 and Gomphosphaeria aponina DSM 107014.</title>
        <authorList>
            <person name="Marter P."/>
            <person name="Huang S."/>
        </authorList>
    </citation>
    <scope>NUCLEOTIDE SEQUENCE</scope>
    <source>
        <strain evidence="5">JP213</strain>
    </source>
</reference>
<feature type="repeat" description="TPR" evidence="3">
    <location>
        <begin position="222"/>
        <end position="255"/>
    </location>
</feature>
<dbReference type="Pfam" id="PF00515">
    <property type="entry name" value="TPR_1"/>
    <property type="match status" value="1"/>
</dbReference>
<feature type="repeat" description="TPR" evidence="3">
    <location>
        <begin position="42"/>
        <end position="75"/>
    </location>
</feature>
<feature type="repeat" description="TPR" evidence="3">
    <location>
        <begin position="8"/>
        <end position="41"/>
    </location>
</feature>
<gene>
    <name evidence="5" type="ORF">DSM107014_05235</name>
</gene>
<sequence length="766" mass="87129">MTLNSDLAKTYFSLGFMYQQRGQLEAAIENYHLAIEYQPDYIAAYSNLGAALLQEKEFAAAEAIYQKALVLNPQQAKLYNNLGQVFQLQGKQDLALKYFRQAIELDPNMEIAHYNLGRIWWQKQNYLVAAASFQKVIARKPENIMAYVDCGTVLMAYGQIEEALGYFREAIARERAFITIYCNRAQQIAPKDLLDLAQISIAKFLVALLEKQDFSVVCQHLWQSYLYLGDVAFEYGKNKQAARYYQNALKINHQNPELYLRLGNCLALQERTAAAVIVYHLGLKLQPHQPQILLQLGKLLEQQKQLLQAIEYYEKLFELQLTGKASLTPTPRGNPPPQLRGIYLATKDWFNATALEGVKYIEVCWGTKDPKSYENQSPKETRGEDSTLIPIVSHSTSKQELSQCGGVICGTCMNNLCKSFEATQVQPGVHLCSENKRLTVEDPRTFVVEIPAGRAWIAPQTNSYLICKEIAIVTPDNYLLGELSRFYPWYLPGCQKHDPSNHPLLRVELLPEPEKIYGNVAICASLSAQVYYHWVIDVLPRIGILQQSGIKLKEIDWWVVNSIEKKYQIETLKALGIPLEKVIASDRHPHLVAQNLIVPSFAGHLDWPGWGTIQFLRENFLGGKAGNYPEKIYISRAKAKYRQVINEAEVLEILRENGFTTVLLEEMTFAEQVGLFAAAKIIVTPHGAGMTNLVFCSQGTQVVEFFSPRYLRTDYWIITQQLGLKHYYLIGENFQCHPIRQLMYRSPLTEDILVPLNSLKAVLKLL</sequence>
<evidence type="ECO:0000313" key="6">
    <source>
        <dbReference type="Proteomes" id="UP000767446"/>
    </source>
</evidence>
<dbReference type="EMBL" id="JADQBC010000026">
    <property type="protein sequence ID" value="MBR8827299.1"/>
    <property type="molecule type" value="Genomic_DNA"/>
</dbReference>
<dbReference type="InterPro" id="IPR019734">
    <property type="entry name" value="TPR_rpt"/>
</dbReference>